<dbReference type="EMBL" id="CP134536">
    <property type="protein sequence ID" value="WNH12733.1"/>
    <property type="molecule type" value="Genomic_DNA"/>
</dbReference>
<keyword evidence="2" id="KW-1185">Reference proteome</keyword>
<reference evidence="1 2" key="1">
    <citation type="submission" date="2023-09" db="EMBL/GenBank/DDBJ databases">
        <title>Thalassobella suaedae gen. nov., sp. nov., a marine bacterium of the family Flavobacteriaceae isolated from a halophyte Suaeda japonica.</title>
        <authorList>
            <person name="Lee S.Y."/>
            <person name="Hwang C.Y."/>
        </authorList>
    </citation>
    <scope>NUCLEOTIDE SEQUENCE [LARGE SCALE GENOMIC DNA]</scope>
    <source>
        <strain evidence="1 2">HL-DH10</strain>
    </source>
</reference>
<dbReference type="InterPro" id="IPR005501">
    <property type="entry name" value="LamB/YcsF/PxpA-like"/>
</dbReference>
<dbReference type="GO" id="GO:0017168">
    <property type="term" value="F:5-oxoprolinase (ATP-hydrolyzing) activity"/>
    <property type="evidence" value="ECO:0007669"/>
    <property type="project" value="UniProtKB-EC"/>
</dbReference>
<evidence type="ECO:0000313" key="1">
    <source>
        <dbReference type="EMBL" id="WNH12733.1"/>
    </source>
</evidence>
<dbReference type="Pfam" id="PF03746">
    <property type="entry name" value="LamB_YcsF"/>
    <property type="match status" value="1"/>
</dbReference>
<gene>
    <name evidence="1" type="primary">pxpA</name>
    <name evidence="1" type="ORF">RHP49_00395</name>
</gene>
<dbReference type="CDD" id="cd10801">
    <property type="entry name" value="LamB_YcsF_like_1"/>
    <property type="match status" value="1"/>
</dbReference>
<accession>A0ABY9Y3C4</accession>
<dbReference type="SUPFAM" id="SSF88713">
    <property type="entry name" value="Glycoside hydrolase/deacetylase"/>
    <property type="match status" value="1"/>
</dbReference>
<dbReference type="NCBIfam" id="NF003816">
    <property type="entry name" value="PRK05406.1-5"/>
    <property type="match status" value="1"/>
</dbReference>
<organism evidence="1 2">
    <name type="scientific">Thalassobellus suaedae</name>
    <dbReference type="NCBI Taxonomy" id="3074124"/>
    <lineage>
        <taxon>Bacteria</taxon>
        <taxon>Pseudomonadati</taxon>
        <taxon>Bacteroidota</taxon>
        <taxon>Flavobacteriia</taxon>
        <taxon>Flavobacteriales</taxon>
        <taxon>Flavobacteriaceae</taxon>
        <taxon>Thalassobellus</taxon>
    </lineage>
</organism>
<name>A0ABY9Y3C4_9FLAO</name>
<dbReference type="EC" id="3.5.2.9" evidence="1"/>
<dbReference type="InterPro" id="IPR011330">
    <property type="entry name" value="Glyco_hydro/deAcase_b/a-brl"/>
</dbReference>
<dbReference type="Proteomes" id="UP001303407">
    <property type="component" value="Chromosome"/>
</dbReference>
<dbReference type="PANTHER" id="PTHR30292">
    <property type="entry name" value="UNCHARACTERIZED PROTEIN YBGL-RELATED"/>
    <property type="match status" value="1"/>
</dbReference>
<dbReference type="RefSeq" id="WP_415862714.1">
    <property type="nucleotide sequence ID" value="NZ_CP134536.1"/>
</dbReference>
<sequence length="246" mass="27305">MNNFSIDINVDVGEGVGNESQLMPLVSSCNIACGGHAGDNVTMRSVVKLAKQHRVKIGAHPSFPDKENFGRVKMDMSCTALFATLKHQIEDLLSILREEHITLHHVKPHGALYNLVAVDKKAALVIIEVMKSFVDPIKLYVPFQSVIASLALENNIPIVYEAFADRNYNADLSLVSRTKKEALIHDTDVMFKHVYGMILNQKVIAVTGESVPIKAETFCMHGDNFNAVSLLKKLRINLEKEGVKIR</sequence>
<evidence type="ECO:0000313" key="2">
    <source>
        <dbReference type="Proteomes" id="UP001303407"/>
    </source>
</evidence>
<dbReference type="NCBIfam" id="NF003814">
    <property type="entry name" value="PRK05406.1-3"/>
    <property type="match status" value="1"/>
</dbReference>
<keyword evidence="1" id="KW-0378">Hydrolase</keyword>
<proteinExistence type="predicted"/>
<dbReference type="PANTHER" id="PTHR30292:SF0">
    <property type="entry name" value="5-OXOPROLINASE SUBUNIT A"/>
    <property type="match status" value="1"/>
</dbReference>
<protein>
    <submittedName>
        <fullName evidence="1">5-oxoprolinase subunit PxpA</fullName>
        <ecNumber evidence="1">3.5.2.9</ecNumber>
    </submittedName>
</protein>
<dbReference type="Gene3D" id="3.20.20.370">
    <property type="entry name" value="Glycoside hydrolase/deacetylase"/>
    <property type="match status" value="1"/>
</dbReference>